<evidence type="ECO:0000313" key="4">
    <source>
        <dbReference type="EMBL" id="ETW12304.1"/>
    </source>
</evidence>
<dbReference type="Gene3D" id="3.40.50.2020">
    <property type="match status" value="1"/>
</dbReference>
<feature type="domain" description="Double zinc ribbon" evidence="3">
    <location>
        <begin position="10"/>
        <end position="69"/>
    </location>
</feature>
<keyword evidence="5" id="KW-1185">Reference proteome</keyword>
<dbReference type="Pfam" id="PF18912">
    <property type="entry name" value="DZR_2"/>
    <property type="match status" value="1"/>
</dbReference>
<proteinExistence type="inferred from homology"/>
<feature type="domain" description="Phosphoribosyltransferase" evidence="2">
    <location>
        <begin position="143"/>
        <end position="238"/>
    </location>
</feature>
<accession>W4HHX8</accession>
<dbReference type="PATRIC" id="fig|1317118.6.peg.2505"/>
<dbReference type="PANTHER" id="PTHR47505">
    <property type="entry name" value="DNA UTILIZATION PROTEIN YHGH"/>
    <property type="match status" value="1"/>
</dbReference>
<evidence type="ECO:0000313" key="5">
    <source>
        <dbReference type="Proteomes" id="UP000019063"/>
    </source>
</evidence>
<dbReference type="eggNOG" id="COG1040">
    <property type="taxonomic scope" value="Bacteria"/>
</dbReference>
<dbReference type="STRING" id="1379903.ATO8_12166"/>
<dbReference type="Pfam" id="PF00156">
    <property type="entry name" value="Pribosyltran"/>
    <property type="match status" value="1"/>
</dbReference>
<dbReference type="Proteomes" id="UP000019063">
    <property type="component" value="Unassembled WGS sequence"/>
</dbReference>
<comment type="similarity">
    <text evidence="1">Belongs to the ComF/GntX family.</text>
</comment>
<protein>
    <submittedName>
        <fullName evidence="4">ComF/GntX-like protein</fullName>
    </submittedName>
</protein>
<dbReference type="InterPro" id="IPR051910">
    <property type="entry name" value="ComF/GntX_DNA_util-trans"/>
</dbReference>
<dbReference type="RefSeq" id="WP_043844802.1">
    <property type="nucleotide sequence ID" value="NZ_AQQW01000007.1"/>
</dbReference>
<name>W4HHX8_9RHOB</name>
<dbReference type="AlphaFoldDB" id="W4HHX8"/>
<evidence type="ECO:0000259" key="2">
    <source>
        <dbReference type="Pfam" id="PF00156"/>
    </source>
</evidence>
<reference evidence="4 5" key="1">
    <citation type="journal article" date="2014" name="Antonie Van Leeuwenhoek">
        <title>Roseivivax atlanticus sp. nov., isolated from surface seawater of the Atlantic Ocean.</title>
        <authorList>
            <person name="Li G."/>
            <person name="Lai Q."/>
            <person name="Liu X."/>
            <person name="Sun F."/>
            <person name="Shao Z."/>
        </authorList>
    </citation>
    <scope>NUCLEOTIDE SEQUENCE [LARGE SCALE GENOMIC DNA]</scope>
    <source>
        <strain evidence="4 5">22II-s10s</strain>
    </source>
</reference>
<dbReference type="InterPro" id="IPR044005">
    <property type="entry name" value="DZR_2"/>
</dbReference>
<dbReference type="SUPFAM" id="SSF53271">
    <property type="entry name" value="PRTase-like"/>
    <property type="match status" value="1"/>
</dbReference>
<dbReference type="EMBL" id="AQQW01000007">
    <property type="protein sequence ID" value="ETW12304.1"/>
    <property type="molecule type" value="Genomic_DNA"/>
</dbReference>
<dbReference type="InterPro" id="IPR000836">
    <property type="entry name" value="PRTase_dom"/>
</dbReference>
<sequence length="242" mass="25462">MRAAALQTAIRLIYPPRCLGCGGLVDSDFGLCGPCWRDTSFISGLVCDTCGTPLPGEADGHGVLCDDCLLVPRTWRAGRAALLYRATGRRLVLGLKHGDRHDIAVPAAGWLARAVTPLIRPDTVVVPVPLNRWRLLRRRYNQSALLATALARRLACTVVSDALARPVATPVLDGLGREDRFATLAGAITAGPRGTLLAGRPVLLVDDVMTSGATFAAATEAAHDAGATEVCIAALARVAKEP</sequence>
<dbReference type="CDD" id="cd06223">
    <property type="entry name" value="PRTases_typeI"/>
    <property type="match status" value="1"/>
</dbReference>
<comment type="caution">
    <text evidence="4">The sequence shown here is derived from an EMBL/GenBank/DDBJ whole genome shotgun (WGS) entry which is preliminary data.</text>
</comment>
<organism evidence="4 5">
    <name type="scientific">Roseivivax marinus</name>
    <dbReference type="NCBI Taxonomy" id="1379903"/>
    <lineage>
        <taxon>Bacteria</taxon>
        <taxon>Pseudomonadati</taxon>
        <taxon>Pseudomonadota</taxon>
        <taxon>Alphaproteobacteria</taxon>
        <taxon>Rhodobacterales</taxon>
        <taxon>Roseobacteraceae</taxon>
        <taxon>Roseivivax</taxon>
    </lineage>
</organism>
<evidence type="ECO:0000256" key="1">
    <source>
        <dbReference type="ARBA" id="ARBA00008007"/>
    </source>
</evidence>
<dbReference type="InterPro" id="IPR029057">
    <property type="entry name" value="PRTase-like"/>
</dbReference>
<evidence type="ECO:0000259" key="3">
    <source>
        <dbReference type="Pfam" id="PF18912"/>
    </source>
</evidence>
<dbReference type="PANTHER" id="PTHR47505:SF1">
    <property type="entry name" value="DNA UTILIZATION PROTEIN YHGH"/>
    <property type="match status" value="1"/>
</dbReference>
<gene>
    <name evidence="4" type="ORF">ATO8_12166</name>
</gene>